<evidence type="ECO:0000256" key="5">
    <source>
        <dbReference type="ARBA" id="ARBA00023180"/>
    </source>
</evidence>
<evidence type="ECO:0000256" key="3">
    <source>
        <dbReference type="ARBA" id="ARBA00022729"/>
    </source>
</evidence>
<dbReference type="PANTHER" id="PTHR24252">
    <property type="entry name" value="ACROSIN-RELATED"/>
    <property type="match status" value="1"/>
</dbReference>
<organism evidence="8 9">
    <name type="scientific">Smittium angustum</name>
    <dbReference type="NCBI Taxonomy" id="133377"/>
    <lineage>
        <taxon>Eukaryota</taxon>
        <taxon>Fungi</taxon>
        <taxon>Fungi incertae sedis</taxon>
        <taxon>Zoopagomycota</taxon>
        <taxon>Kickxellomycotina</taxon>
        <taxon>Harpellomycetes</taxon>
        <taxon>Harpellales</taxon>
        <taxon>Legeriomycetaceae</taxon>
        <taxon>Smittium</taxon>
    </lineage>
</organism>
<dbReference type="Proteomes" id="UP000245591">
    <property type="component" value="Unassembled WGS sequence"/>
</dbReference>
<comment type="subcellular location">
    <subcellularLocation>
        <location evidence="1">Secreted</location>
    </subcellularLocation>
</comment>
<dbReference type="CDD" id="cd00190">
    <property type="entry name" value="Tryp_SPc"/>
    <property type="match status" value="1"/>
</dbReference>
<evidence type="ECO:0000256" key="6">
    <source>
        <dbReference type="RuleBase" id="RU363034"/>
    </source>
</evidence>
<dbReference type="GO" id="GO:0005576">
    <property type="term" value="C:extracellular region"/>
    <property type="evidence" value="ECO:0007669"/>
    <property type="project" value="UniProtKB-SubCell"/>
</dbReference>
<dbReference type="Gene3D" id="2.40.10.10">
    <property type="entry name" value="Trypsin-like serine proteases"/>
    <property type="match status" value="1"/>
</dbReference>
<dbReference type="PROSITE" id="PS50240">
    <property type="entry name" value="TRYPSIN_DOM"/>
    <property type="match status" value="1"/>
</dbReference>
<accession>A0A2U1JAI3</accession>
<dbReference type="InterPro" id="IPR033116">
    <property type="entry name" value="TRYPSIN_SER"/>
</dbReference>
<dbReference type="InterPro" id="IPR001314">
    <property type="entry name" value="Peptidase_S1A"/>
</dbReference>
<feature type="domain" description="Peptidase S1" evidence="7">
    <location>
        <begin position="52"/>
        <end position="295"/>
    </location>
</feature>
<dbReference type="InterPro" id="IPR018114">
    <property type="entry name" value="TRYPSIN_HIS"/>
</dbReference>
<dbReference type="PROSITE" id="PS00135">
    <property type="entry name" value="TRYPSIN_SER"/>
    <property type="match status" value="1"/>
</dbReference>
<keyword evidence="3" id="KW-0732">Signal</keyword>
<dbReference type="AlphaFoldDB" id="A0A2U1JAI3"/>
<evidence type="ECO:0000256" key="2">
    <source>
        <dbReference type="ARBA" id="ARBA00022525"/>
    </source>
</evidence>
<evidence type="ECO:0000259" key="7">
    <source>
        <dbReference type="PROSITE" id="PS50240"/>
    </source>
</evidence>
<dbReference type="Pfam" id="PF00089">
    <property type="entry name" value="Trypsin"/>
    <property type="match status" value="1"/>
</dbReference>
<dbReference type="EMBL" id="MBFU01000117">
    <property type="protein sequence ID" value="PWA01968.1"/>
    <property type="molecule type" value="Genomic_DNA"/>
</dbReference>
<comment type="caution">
    <text evidence="8">The sequence shown here is derived from an EMBL/GenBank/DDBJ whole genome shotgun (WGS) entry which is preliminary data.</text>
</comment>
<keyword evidence="6" id="KW-0378">Hydrolase</keyword>
<dbReference type="PANTHER" id="PTHR24252:SF7">
    <property type="entry name" value="HYALIN"/>
    <property type="match status" value="1"/>
</dbReference>
<evidence type="ECO:0000313" key="8">
    <source>
        <dbReference type="EMBL" id="PWA01968.1"/>
    </source>
</evidence>
<dbReference type="InterPro" id="IPR043504">
    <property type="entry name" value="Peptidase_S1_PA_chymotrypsin"/>
</dbReference>
<dbReference type="InterPro" id="IPR009003">
    <property type="entry name" value="Peptidase_S1_PA"/>
</dbReference>
<sequence>MYLKDTDKISRGSCINTHLSISKLVCLSLLGSLFYSCLSHPMEENTRFGKRIIGGQSVTDDSYGFMGILKINKLSDGWFLCGATLINNSTLITAAHCVSTPKYNIPTKQLIIGLGSPNIAKQIEVKPLKVTIHPQWSFSTLENDIAVIKIPPIKISKKIWPINLATYGIAQDTNVVALGWGKLSNNDDNLSENLQKVGLVTGNPELCSALKPNKKRNSKSLLCTINSKSLRKDTCLGDSGGPLITDNGNSGKQFIGITSFGTNSTGFGNNECGLKSGYGFYTKVSYYFDFIYNSL</sequence>
<evidence type="ECO:0000256" key="4">
    <source>
        <dbReference type="ARBA" id="ARBA00023157"/>
    </source>
</evidence>
<evidence type="ECO:0000256" key="1">
    <source>
        <dbReference type="ARBA" id="ARBA00004613"/>
    </source>
</evidence>
<dbReference type="GO" id="GO:0004252">
    <property type="term" value="F:serine-type endopeptidase activity"/>
    <property type="evidence" value="ECO:0007669"/>
    <property type="project" value="InterPro"/>
</dbReference>
<dbReference type="FunFam" id="2.40.10.10:FF:000054">
    <property type="entry name" value="Complement C1r subcomponent"/>
    <property type="match status" value="1"/>
</dbReference>
<gene>
    <name evidence="8" type="ORF">BB558_001901</name>
</gene>
<keyword evidence="6" id="KW-0720">Serine protease</keyword>
<dbReference type="SMART" id="SM00020">
    <property type="entry name" value="Tryp_SPc"/>
    <property type="match status" value="1"/>
</dbReference>
<keyword evidence="6" id="KW-0645">Protease</keyword>
<dbReference type="PROSITE" id="PS00134">
    <property type="entry name" value="TRYPSIN_HIS"/>
    <property type="match status" value="1"/>
</dbReference>
<name>A0A2U1JAI3_SMIAN</name>
<reference evidence="8 9" key="1">
    <citation type="journal article" date="2018" name="MBio">
        <title>Comparative Genomics Reveals the Core Gene Toolbox for the Fungus-Insect Symbiosis.</title>
        <authorList>
            <person name="Wang Y."/>
            <person name="Stata M."/>
            <person name="Wang W."/>
            <person name="Stajich J.E."/>
            <person name="White M.M."/>
            <person name="Moncalvo J.M."/>
        </authorList>
    </citation>
    <scope>NUCLEOTIDE SEQUENCE [LARGE SCALE GENOMIC DNA]</scope>
    <source>
        <strain evidence="8 9">AUS-126-30</strain>
    </source>
</reference>
<keyword evidence="2" id="KW-0964">Secreted</keyword>
<dbReference type="InterPro" id="IPR001254">
    <property type="entry name" value="Trypsin_dom"/>
</dbReference>
<dbReference type="PRINTS" id="PR00722">
    <property type="entry name" value="CHYMOTRYPSIN"/>
</dbReference>
<dbReference type="GO" id="GO:0006508">
    <property type="term" value="P:proteolysis"/>
    <property type="evidence" value="ECO:0007669"/>
    <property type="project" value="UniProtKB-KW"/>
</dbReference>
<proteinExistence type="predicted"/>
<protein>
    <recommendedName>
        <fullName evidence="7">Peptidase S1 domain-containing protein</fullName>
    </recommendedName>
</protein>
<keyword evidence="5" id="KW-0325">Glycoprotein</keyword>
<keyword evidence="9" id="KW-1185">Reference proteome</keyword>
<dbReference type="SUPFAM" id="SSF50494">
    <property type="entry name" value="Trypsin-like serine proteases"/>
    <property type="match status" value="1"/>
</dbReference>
<keyword evidence="4" id="KW-1015">Disulfide bond</keyword>
<evidence type="ECO:0000313" key="9">
    <source>
        <dbReference type="Proteomes" id="UP000245591"/>
    </source>
</evidence>